<dbReference type="InterPro" id="IPR050796">
    <property type="entry name" value="SCF_F-box_component"/>
</dbReference>
<proteinExistence type="predicted"/>
<dbReference type="EMBL" id="JAUHHV010000007">
    <property type="protein sequence ID" value="KAK1418950.1"/>
    <property type="molecule type" value="Genomic_DNA"/>
</dbReference>
<accession>A0AAD8NK65</accession>
<dbReference type="PANTHER" id="PTHR31672:SF13">
    <property type="entry name" value="F-BOX PROTEIN CPR30-LIKE"/>
    <property type="match status" value="1"/>
</dbReference>
<gene>
    <name evidence="3" type="ORF">QVD17_28103</name>
</gene>
<dbReference type="SUPFAM" id="SSF81383">
    <property type="entry name" value="F-box domain"/>
    <property type="match status" value="1"/>
</dbReference>
<feature type="domain" description="F-box associated beta-propeller type 3" evidence="2">
    <location>
        <begin position="89"/>
        <end position="358"/>
    </location>
</feature>
<dbReference type="AlphaFoldDB" id="A0AAD8NK65"/>
<dbReference type="Pfam" id="PF08268">
    <property type="entry name" value="FBA_3"/>
    <property type="match status" value="1"/>
</dbReference>
<dbReference type="InterPro" id="IPR036047">
    <property type="entry name" value="F-box-like_dom_sf"/>
</dbReference>
<dbReference type="PANTHER" id="PTHR31672">
    <property type="entry name" value="BNACNNG10540D PROTEIN"/>
    <property type="match status" value="1"/>
</dbReference>
<dbReference type="InterPro" id="IPR013187">
    <property type="entry name" value="F-box-assoc_dom_typ3"/>
</dbReference>
<evidence type="ECO:0008006" key="5">
    <source>
        <dbReference type="Google" id="ProtNLM"/>
    </source>
</evidence>
<comment type="caution">
    <text evidence="3">The sequence shown here is derived from an EMBL/GenBank/DDBJ whole genome shotgun (WGS) entry which is preliminary data.</text>
</comment>
<evidence type="ECO:0000259" key="2">
    <source>
        <dbReference type="Pfam" id="PF08268"/>
    </source>
</evidence>
<keyword evidence="4" id="KW-1185">Reference proteome</keyword>
<evidence type="ECO:0000259" key="1">
    <source>
        <dbReference type="Pfam" id="PF00646"/>
    </source>
</evidence>
<dbReference type="InterPro" id="IPR017451">
    <property type="entry name" value="F-box-assoc_interact_dom"/>
</dbReference>
<dbReference type="NCBIfam" id="TIGR01640">
    <property type="entry name" value="F_box_assoc_1"/>
    <property type="match status" value="1"/>
</dbReference>
<protein>
    <recommendedName>
        <fullName evidence="5">F-box protein</fullName>
    </recommendedName>
</protein>
<name>A0AAD8NK65_TARER</name>
<dbReference type="Pfam" id="PF00646">
    <property type="entry name" value="F-box"/>
    <property type="match status" value="1"/>
</dbReference>
<reference evidence="3" key="1">
    <citation type="journal article" date="2023" name="bioRxiv">
        <title>Improved chromosome-level genome assembly for marigold (Tagetes erecta).</title>
        <authorList>
            <person name="Jiang F."/>
            <person name="Yuan L."/>
            <person name="Wang S."/>
            <person name="Wang H."/>
            <person name="Xu D."/>
            <person name="Wang A."/>
            <person name="Fan W."/>
        </authorList>
    </citation>
    <scope>NUCLEOTIDE SEQUENCE</scope>
    <source>
        <strain evidence="3">WSJ</strain>
        <tissue evidence="3">Leaf</tissue>
    </source>
</reference>
<sequence>MSVKSLARFRCVSKQWSKYINDPYFEIMHAKKTSNDAMLIMFHRRPFIIHANAPCTLSFLEYKYEEAGDNCTLKVRKKPQVLMTFMYQSLNFRYNIILGSCNGLFYSSKYDHRDGNNLVVIHPLRNECYVLPPINSPFCLEHVNRVINADKSTGLGFDESTNTFKMVSITLRRRVESPNLDNIKEDACIKVHVLGTDSWRRIPQVPSYRISPSAGVFANGCLHWLTISGHFDHYQPLFIGTKIISFDVATEEFGLINPPQGRGCYVWQIEQLVDLHGEIGYVYRVGCNIEVWVMMKERGWVMHCEFQHEELVSCGPISILGFWNEYGDILLSDDHQKRMFVYGLNSKSFYQVMFDDWEEGSAVDIRLYQTSLSSTRYSIKRRYATGVL</sequence>
<evidence type="ECO:0000313" key="4">
    <source>
        <dbReference type="Proteomes" id="UP001229421"/>
    </source>
</evidence>
<evidence type="ECO:0000313" key="3">
    <source>
        <dbReference type="EMBL" id="KAK1418950.1"/>
    </source>
</evidence>
<dbReference type="Proteomes" id="UP001229421">
    <property type="component" value="Unassembled WGS sequence"/>
</dbReference>
<organism evidence="3 4">
    <name type="scientific">Tagetes erecta</name>
    <name type="common">African marigold</name>
    <dbReference type="NCBI Taxonomy" id="13708"/>
    <lineage>
        <taxon>Eukaryota</taxon>
        <taxon>Viridiplantae</taxon>
        <taxon>Streptophyta</taxon>
        <taxon>Embryophyta</taxon>
        <taxon>Tracheophyta</taxon>
        <taxon>Spermatophyta</taxon>
        <taxon>Magnoliopsida</taxon>
        <taxon>eudicotyledons</taxon>
        <taxon>Gunneridae</taxon>
        <taxon>Pentapetalae</taxon>
        <taxon>asterids</taxon>
        <taxon>campanulids</taxon>
        <taxon>Asterales</taxon>
        <taxon>Asteraceae</taxon>
        <taxon>Asteroideae</taxon>
        <taxon>Heliantheae alliance</taxon>
        <taxon>Tageteae</taxon>
        <taxon>Tagetes</taxon>
    </lineage>
</organism>
<dbReference type="InterPro" id="IPR001810">
    <property type="entry name" value="F-box_dom"/>
</dbReference>
<feature type="domain" description="F-box" evidence="1">
    <location>
        <begin position="1"/>
        <end position="25"/>
    </location>
</feature>